<dbReference type="AlphaFoldDB" id="C4XWD4"/>
<sequence length="247" mass="27751">MSLSKMTLMFSCSFSMTLKSFEASLISRLTTVSEDGQLAIPYFSLIWFISAIIACSSASGLLWKVLVKRSKSFKSSIWVHGLLKLSSPLQEFCYLLLLLLCNLLFGQLLVKRKSLTLVDLDLRNSKIFSGRDLWNRLDSNYIALFAQVALIVDKVIFSLDHFLVNPRVVSLCLNSDFHSLVHFSLGYDQPHEVLSGHFENGGPISVSGSENYTCGALSRKKKNEKFGVCTLCPYQYATTDDTRYKAE</sequence>
<dbReference type="Proteomes" id="UP000007703">
    <property type="component" value="Unassembled WGS sequence"/>
</dbReference>
<gene>
    <name evidence="2" type="ORF">CLUG_00257</name>
</gene>
<protein>
    <submittedName>
        <fullName evidence="2">Uncharacterized protein</fullName>
    </submittedName>
</protein>
<reference evidence="2 3" key="1">
    <citation type="journal article" date="2009" name="Nature">
        <title>Evolution of pathogenicity and sexual reproduction in eight Candida genomes.</title>
        <authorList>
            <person name="Butler G."/>
            <person name="Rasmussen M.D."/>
            <person name="Lin M.F."/>
            <person name="Santos M.A."/>
            <person name="Sakthikumar S."/>
            <person name="Munro C.A."/>
            <person name="Rheinbay E."/>
            <person name="Grabherr M."/>
            <person name="Forche A."/>
            <person name="Reedy J.L."/>
            <person name="Agrafioti I."/>
            <person name="Arnaud M.B."/>
            <person name="Bates S."/>
            <person name="Brown A.J."/>
            <person name="Brunke S."/>
            <person name="Costanzo M.C."/>
            <person name="Fitzpatrick D.A."/>
            <person name="de Groot P.W."/>
            <person name="Harris D."/>
            <person name="Hoyer L.L."/>
            <person name="Hube B."/>
            <person name="Klis F.M."/>
            <person name="Kodira C."/>
            <person name="Lennard N."/>
            <person name="Logue M.E."/>
            <person name="Martin R."/>
            <person name="Neiman A.M."/>
            <person name="Nikolaou E."/>
            <person name="Quail M.A."/>
            <person name="Quinn J."/>
            <person name="Santos M.C."/>
            <person name="Schmitzberger F.F."/>
            <person name="Sherlock G."/>
            <person name="Shah P."/>
            <person name="Silverstein K.A."/>
            <person name="Skrzypek M.S."/>
            <person name="Soll D."/>
            <person name="Staggs R."/>
            <person name="Stansfield I."/>
            <person name="Stumpf M.P."/>
            <person name="Sudbery P.E."/>
            <person name="Srikantha T."/>
            <person name="Zeng Q."/>
            <person name="Berman J."/>
            <person name="Berriman M."/>
            <person name="Heitman J."/>
            <person name="Gow N.A."/>
            <person name="Lorenz M.C."/>
            <person name="Birren B.W."/>
            <person name="Kellis M."/>
            <person name="Cuomo C.A."/>
        </authorList>
    </citation>
    <scope>NUCLEOTIDE SEQUENCE [LARGE SCALE GENOMIC DNA]</scope>
    <source>
        <strain evidence="2 3">ATCC 42720</strain>
    </source>
</reference>
<dbReference type="InParanoid" id="C4XWD4"/>
<dbReference type="HOGENOM" id="CLU_1124418_0_0_1"/>
<dbReference type="EMBL" id="CH408076">
    <property type="protein sequence ID" value="EEQ36134.1"/>
    <property type="molecule type" value="Genomic_DNA"/>
</dbReference>
<keyword evidence="1" id="KW-1133">Transmembrane helix</keyword>
<organism evidence="2 3">
    <name type="scientific">Clavispora lusitaniae (strain ATCC 42720)</name>
    <name type="common">Yeast</name>
    <name type="synonym">Candida lusitaniae</name>
    <dbReference type="NCBI Taxonomy" id="306902"/>
    <lineage>
        <taxon>Eukaryota</taxon>
        <taxon>Fungi</taxon>
        <taxon>Dikarya</taxon>
        <taxon>Ascomycota</taxon>
        <taxon>Saccharomycotina</taxon>
        <taxon>Pichiomycetes</taxon>
        <taxon>Metschnikowiaceae</taxon>
        <taxon>Clavispora</taxon>
    </lineage>
</organism>
<evidence type="ECO:0000313" key="2">
    <source>
        <dbReference type="EMBL" id="EEQ36134.1"/>
    </source>
</evidence>
<feature type="transmembrane region" description="Helical" evidence="1">
    <location>
        <begin position="92"/>
        <end position="110"/>
    </location>
</feature>
<keyword evidence="1" id="KW-0812">Transmembrane</keyword>
<proteinExistence type="predicted"/>
<name>C4XWD4_CLAL4</name>
<dbReference type="VEuPathDB" id="FungiDB:CLUG_00257"/>
<accession>C4XWD4</accession>
<evidence type="ECO:0000256" key="1">
    <source>
        <dbReference type="SAM" id="Phobius"/>
    </source>
</evidence>
<evidence type="ECO:0000313" key="3">
    <source>
        <dbReference type="Proteomes" id="UP000007703"/>
    </source>
</evidence>
<feature type="transmembrane region" description="Helical" evidence="1">
    <location>
        <begin position="39"/>
        <end position="63"/>
    </location>
</feature>
<keyword evidence="1" id="KW-0472">Membrane</keyword>
<dbReference type="KEGG" id="clu:CLUG_00257"/>